<dbReference type="Proteomes" id="UP001386955">
    <property type="component" value="Unassembled WGS sequence"/>
</dbReference>
<organism evidence="1 2">
    <name type="scientific">Psophocarpus tetragonolobus</name>
    <name type="common">Winged bean</name>
    <name type="synonym">Dolichos tetragonolobus</name>
    <dbReference type="NCBI Taxonomy" id="3891"/>
    <lineage>
        <taxon>Eukaryota</taxon>
        <taxon>Viridiplantae</taxon>
        <taxon>Streptophyta</taxon>
        <taxon>Embryophyta</taxon>
        <taxon>Tracheophyta</taxon>
        <taxon>Spermatophyta</taxon>
        <taxon>Magnoliopsida</taxon>
        <taxon>eudicotyledons</taxon>
        <taxon>Gunneridae</taxon>
        <taxon>Pentapetalae</taxon>
        <taxon>rosids</taxon>
        <taxon>fabids</taxon>
        <taxon>Fabales</taxon>
        <taxon>Fabaceae</taxon>
        <taxon>Papilionoideae</taxon>
        <taxon>50 kb inversion clade</taxon>
        <taxon>NPAAA clade</taxon>
        <taxon>indigoferoid/millettioid clade</taxon>
        <taxon>Phaseoleae</taxon>
        <taxon>Psophocarpus</taxon>
    </lineage>
</organism>
<dbReference type="EMBL" id="JAYMYS010000002">
    <property type="protein sequence ID" value="KAK7407082.1"/>
    <property type="molecule type" value="Genomic_DNA"/>
</dbReference>
<keyword evidence="2" id="KW-1185">Reference proteome</keyword>
<accession>A0AAN9T6B7</accession>
<comment type="caution">
    <text evidence="1">The sequence shown here is derived from an EMBL/GenBank/DDBJ whole genome shotgun (WGS) entry which is preliminary data.</text>
</comment>
<sequence>MCFERVNHDSDLCSTCHTGSEIDTHILRDCDQIKYNVDGYVRNMVQSVLRDPYGRWVAVFSKKLGTVSILAAEMWVGDNHNVGRCGFNKTP</sequence>
<protein>
    <submittedName>
        <fullName evidence="1">Uncharacterized protein</fullName>
    </submittedName>
</protein>
<reference evidence="1 2" key="1">
    <citation type="submission" date="2024-01" db="EMBL/GenBank/DDBJ databases">
        <title>The genomes of 5 underutilized Papilionoideae crops provide insights into root nodulation and disease resistanc.</title>
        <authorList>
            <person name="Jiang F."/>
        </authorList>
    </citation>
    <scope>NUCLEOTIDE SEQUENCE [LARGE SCALE GENOMIC DNA]</scope>
    <source>
        <strain evidence="1">DUOXIRENSHENG_FW03</strain>
        <tissue evidence="1">Leaves</tissue>
    </source>
</reference>
<proteinExistence type="predicted"/>
<gene>
    <name evidence="1" type="ORF">VNO78_08723</name>
</gene>
<name>A0AAN9T6B7_PSOTE</name>
<evidence type="ECO:0000313" key="2">
    <source>
        <dbReference type="Proteomes" id="UP001386955"/>
    </source>
</evidence>
<dbReference type="AlphaFoldDB" id="A0AAN9T6B7"/>
<evidence type="ECO:0000313" key="1">
    <source>
        <dbReference type="EMBL" id="KAK7407082.1"/>
    </source>
</evidence>